<evidence type="ECO:0000256" key="3">
    <source>
        <dbReference type="ARBA" id="ARBA00022833"/>
    </source>
</evidence>
<evidence type="ECO:0000313" key="7">
    <source>
        <dbReference type="Ensembl" id="ENSGACP00000063941.1"/>
    </source>
</evidence>
<keyword evidence="2" id="KW-0863">Zinc-finger</keyword>
<keyword evidence="5" id="KW-0812">Transmembrane</keyword>
<evidence type="ECO:0000256" key="1">
    <source>
        <dbReference type="ARBA" id="ARBA00022723"/>
    </source>
</evidence>
<dbReference type="InterPro" id="IPR039723">
    <property type="entry name" value="Vps71/ZNHIT1"/>
</dbReference>
<evidence type="ECO:0000313" key="8">
    <source>
        <dbReference type="Proteomes" id="UP000007635"/>
    </source>
</evidence>
<dbReference type="GeneTree" id="ENSGT00390000018426"/>
<dbReference type="AlphaFoldDB" id="A0AAQ4RP75"/>
<evidence type="ECO:0000256" key="2">
    <source>
        <dbReference type="ARBA" id="ARBA00022771"/>
    </source>
</evidence>
<protein>
    <recommendedName>
        <fullName evidence="6">HIT-type domain-containing protein</fullName>
    </recommendedName>
</protein>
<dbReference type="GO" id="GO:0005634">
    <property type="term" value="C:nucleus"/>
    <property type="evidence" value="ECO:0007669"/>
    <property type="project" value="UniProtKB-ARBA"/>
</dbReference>
<dbReference type="SUPFAM" id="SSF101967">
    <property type="entry name" value="Adhesin YadA, collagen-binding domain"/>
    <property type="match status" value="1"/>
</dbReference>
<evidence type="ECO:0000259" key="6">
    <source>
        <dbReference type="Pfam" id="PF04438"/>
    </source>
</evidence>
<dbReference type="Proteomes" id="UP000007635">
    <property type="component" value="Chromosome VII"/>
</dbReference>
<organism evidence="7 8">
    <name type="scientific">Gasterosteus aculeatus aculeatus</name>
    <name type="common">three-spined stickleback</name>
    <dbReference type="NCBI Taxonomy" id="481459"/>
    <lineage>
        <taxon>Eukaryota</taxon>
        <taxon>Metazoa</taxon>
        <taxon>Chordata</taxon>
        <taxon>Craniata</taxon>
        <taxon>Vertebrata</taxon>
        <taxon>Euteleostomi</taxon>
        <taxon>Actinopterygii</taxon>
        <taxon>Neopterygii</taxon>
        <taxon>Teleostei</taxon>
        <taxon>Neoteleostei</taxon>
        <taxon>Acanthomorphata</taxon>
        <taxon>Eupercaria</taxon>
        <taxon>Perciformes</taxon>
        <taxon>Cottioidei</taxon>
        <taxon>Gasterosteales</taxon>
        <taxon>Gasterosteidae</taxon>
        <taxon>Gasterosteus</taxon>
    </lineage>
</organism>
<proteinExistence type="predicted"/>
<feature type="region of interest" description="Disordered" evidence="4">
    <location>
        <begin position="1"/>
        <end position="77"/>
    </location>
</feature>
<keyword evidence="3" id="KW-0862">Zinc</keyword>
<dbReference type="PANTHER" id="PTHR13093">
    <property type="entry name" value="ZINC FINGER HIT DOMAIN CONTAINING PROTEIN 1"/>
    <property type="match status" value="1"/>
</dbReference>
<dbReference type="GO" id="GO:0008270">
    <property type="term" value="F:zinc ion binding"/>
    <property type="evidence" value="ECO:0007669"/>
    <property type="project" value="UniProtKB-KW"/>
</dbReference>
<evidence type="ECO:0000256" key="5">
    <source>
        <dbReference type="SAM" id="Phobius"/>
    </source>
</evidence>
<reference evidence="7" key="3">
    <citation type="submission" date="2025-09" db="UniProtKB">
        <authorList>
            <consortium name="Ensembl"/>
        </authorList>
    </citation>
    <scope>IDENTIFICATION</scope>
</reference>
<feature type="compositionally biased region" description="Basic and acidic residues" evidence="4">
    <location>
        <begin position="1"/>
        <end position="24"/>
    </location>
</feature>
<dbReference type="Pfam" id="PF04438">
    <property type="entry name" value="zf-HIT"/>
    <property type="match status" value="1"/>
</dbReference>
<keyword evidence="8" id="KW-1185">Reference proteome</keyword>
<dbReference type="CDD" id="cd21437">
    <property type="entry name" value="zf-HIT_ZNHIT1_like"/>
    <property type="match status" value="1"/>
</dbReference>
<keyword evidence="5" id="KW-1133">Transmembrane helix</keyword>
<accession>A0AAQ4RP75</accession>
<keyword evidence="1" id="KW-0479">Metal-binding</keyword>
<keyword evidence="5" id="KW-0472">Membrane</keyword>
<reference evidence="7" key="2">
    <citation type="submission" date="2025-08" db="UniProtKB">
        <authorList>
            <consortium name="Ensembl"/>
        </authorList>
    </citation>
    <scope>IDENTIFICATION</scope>
</reference>
<evidence type="ECO:0000256" key="4">
    <source>
        <dbReference type="SAM" id="MobiDB-lite"/>
    </source>
</evidence>
<dbReference type="GO" id="GO:0006338">
    <property type="term" value="P:chromatin remodeling"/>
    <property type="evidence" value="ECO:0007669"/>
    <property type="project" value="InterPro"/>
</dbReference>
<dbReference type="Ensembl" id="ENSGACT00000072784.1">
    <property type="protein sequence ID" value="ENSGACP00000063941.1"/>
    <property type="gene ID" value="ENSGACG00000028948.1"/>
</dbReference>
<feature type="transmembrane region" description="Helical" evidence="5">
    <location>
        <begin position="253"/>
        <end position="286"/>
    </location>
</feature>
<dbReference type="InterPro" id="IPR011049">
    <property type="entry name" value="Serralysin-like_metalloprot_C"/>
</dbReference>
<name>A0AAQ4RP75_GASAC</name>
<dbReference type="InterPro" id="IPR007529">
    <property type="entry name" value="Znf_HIT"/>
</dbReference>
<sequence>MVLEKKGSARVEAGQRRVLDEATRQRRLSRQLDALEKDNFQDDPLSSLPPPGPTARLPAFSETEEPEKKKRKTRGDHFKQRFRKNFTTLLEEENLSERPEPNYLSAAAPPSTLPPRHFCCVCGFPSHYTCTTCGGRYCSSKCLCTHRETRYTHLHKHGVYLHQQIVYLHTHVMFTQTRWIFTQTRWIFTLTCGVFTLTCGVFTLACGIFTLACGVFISTCGVFTLACGIFTLACGVFTLACGVFTLTCGVFTLACGIFTLACGVFTLTCGVFTLACGVFTLTYGVFT</sequence>
<feature type="domain" description="HIT-type" evidence="6">
    <location>
        <begin position="115"/>
        <end position="142"/>
    </location>
</feature>
<feature type="transmembrane region" description="Helical" evidence="5">
    <location>
        <begin position="186"/>
        <end position="217"/>
    </location>
</feature>
<reference evidence="7 8" key="1">
    <citation type="journal article" date="2021" name="G3 (Bethesda)">
        <title>Improved contiguity of the threespine stickleback genome using long-read sequencing.</title>
        <authorList>
            <person name="Nath S."/>
            <person name="Shaw D.E."/>
            <person name="White M.A."/>
        </authorList>
    </citation>
    <scope>NUCLEOTIDE SEQUENCE [LARGE SCALE GENOMIC DNA]</scope>
    <source>
        <strain evidence="7 8">Lake Benthic</strain>
    </source>
</reference>